<proteinExistence type="predicted"/>
<feature type="compositionally biased region" description="Low complexity" evidence="1">
    <location>
        <begin position="24"/>
        <end position="34"/>
    </location>
</feature>
<evidence type="ECO:0000313" key="3">
    <source>
        <dbReference type="Proteomes" id="UP000315115"/>
    </source>
</evidence>
<evidence type="ECO:0000313" key="2">
    <source>
        <dbReference type="EMBL" id="BBL92345.1"/>
    </source>
</evidence>
<keyword evidence="2" id="KW-0614">Plasmid</keyword>
<reference evidence="3" key="1">
    <citation type="submission" date="2019-07" db="EMBL/GenBank/DDBJ databases">
        <title>Complete Genome Sequences of Vibrion rotiferianus strain AM7.</title>
        <authorList>
            <person name="Miyazaki K."/>
            <person name="Wiseschart A."/>
            <person name="Pootanakit K."/>
            <person name="Ishimori K."/>
            <person name="Kitahara K."/>
        </authorList>
    </citation>
    <scope>NUCLEOTIDE SEQUENCE [LARGE SCALE GENOMIC DNA]</scope>
    <source>
        <strain evidence="3">AM7</strain>
        <plasmid evidence="3">pam7 dna</plasmid>
    </source>
</reference>
<dbReference type="AlphaFoldDB" id="A0A510IEX6"/>
<dbReference type="EMBL" id="AP019800">
    <property type="protein sequence ID" value="BBL92345.1"/>
    <property type="molecule type" value="Genomic_DNA"/>
</dbReference>
<name>A0A510IEX6_9VIBR</name>
<protein>
    <recommendedName>
        <fullName evidence="4">Lipoprotein</fullName>
    </recommendedName>
</protein>
<feature type="compositionally biased region" description="Pro residues" evidence="1">
    <location>
        <begin position="56"/>
        <end position="65"/>
    </location>
</feature>
<organism evidence="2 3">
    <name type="scientific">Vibrio rotiferianus</name>
    <dbReference type="NCBI Taxonomy" id="190895"/>
    <lineage>
        <taxon>Bacteria</taxon>
        <taxon>Pseudomonadati</taxon>
        <taxon>Pseudomonadota</taxon>
        <taxon>Gammaproteobacteria</taxon>
        <taxon>Vibrionales</taxon>
        <taxon>Vibrionaceae</taxon>
        <taxon>Vibrio</taxon>
    </lineage>
</organism>
<accession>A0A510IEX6</accession>
<evidence type="ECO:0008006" key="4">
    <source>
        <dbReference type="Google" id="ProtNLM"/>
    </source>
</evidence>
<dbReference type="PROSITE" id="PS51257">
    <property type="entry name" value="PROKAR_LIPOPROTEIN"/>
    <property type="match status" value="1"/>
</dbReference>
<evidence type="ECO:0000256" key="1">
    <source>
        <dbReference type="SAM" id="MobiDB-lite"/>
    </source>
</evidence>
<gene>
    <name evidence="2" type="ORF">VroAM7_49980</name>
</gene>
<sequence length="271" mass="30120">MTKYAGLLILMSVLFGCGGGDSGSTGNTSVSTDTQDNGVEEGSDAVSENDGNIEPDTPPVTPTPPVEFEMPPNTDLDVQDFDDPAFYSTDTYADEQESGFTDDRVKPVQMTRQERIELLSDLQGGVWTTGCKSFDADYDVDIEIQFSDYQMPDNVNFDVQDFLVLRTTIKSYPKNLGGCNQDTFIKREVSGGYRISNTATANNGHEVFDMTITLFETLDFTYTSGVQRYYLIADANDWQMLTSNWLADDANTPSERGTDLNYTFPYLKVTH</sequence>
<feature type="region of interest" description="Disordered" evidence="1">
    <location>
        <begin position="21"/>
        <end position="65"/>
    </location>
</feature>
<dbReference type="Proteomes" id="UP000315115">
    <property type="component" value="Plasmid pAM7"/>
</dbReference>
<geneLocation type="plasmid" evidence="3">
    <name>pam7 dna</name>
</geneLocation>
<dbReference type="RefSeq" id="WP_143694309.1">
    <property type="nucleotide sequence ID" value="NZ_AP019800.1"/>
</dbReference>